<comment type="caution">
    <text evidence="1">The sequence shown here is derived from an EMBL/GenBank/DDBJ whole genome shotgun (WGS) entry which is preliminary data.</text>
</comment>
<organism evidence="1 2">
    <name type="scientific">Pelotomaculum schinkii</name>
    <dbReference type="NCBI Taxonomy" id="78350"/>
    <lineage>
        <taxon>Bacteria</taxon>
        <taxon>Bacillati</taxon>
        <taxon>Bacillota</taxon>
        <taxon>Clostridia</taxon>
        <taxon>Eubacteriales</taxon>
        <taxon>Desulfotomaculaceae</taxon>
        <taxon>Pelotomaculum</taxon>
    </lineage>
</organism>
<accession>A0A4Y7R700</accession>
<keyword evidence="2" id="KW-1185">Reference proteome</keyword>
<dbReference type="Proteomes" id="UP000298324">
    <property type="component" value="Unassembled WGS sequence"/>
</dbReference>
<gene>
    <name evidence="1" type="ORF">Psch_03293</name>
</gene>
<dbReference type="RefSeq" id="WP_190258911.1">
    <property type="nucleotide sequence ID" value="NZ_QFGA01000003.1"/>
</dbReference>
<dbReference type="EMBL" id="QFGA01000003">
    <property type="protein sequence ID" value="TEB04533.1"/>
    <property type="molecule type" value="Genomic_DNA"/>
</dbReference>
<evidence type="ECO:0000313" key="1">
    <source>
        <dbReference type="EMBL" id="TEB04533.1"/>
    </source>
</evidence>
<proteinExistence type="predicted"/>
<sequence length="143" mass="15995">MEKGNNTKRSANSQISHDNMVRYIANDLVSRGYSVHADHINWPKGSFLELNGYVPDVTAIDNNSSLVFEIETCLTCNSEHAKEKLTAFDKKAGTYIIVPPVCSRDNNNYDPVAEVKQVLKNWGLFLVRVGTCDPFTGIINYNP</sequence>
<evidence type="ECO:0000313" key="2">
    <source>
        <dbReference type="Proteomes" id="UP000298324"/>
    </source>
</evidence>
<name>A0A4Y7R700_9FIRM</name>
<reference evidence="1 2" key="1">
    <citation type="journal article" date="2018" name="Environ. Microbiol.">
        <title>Novel energy conservation strategies and behaviour of Pelotomaculum schinkii driving syntrophic propionate catabolism.</title>
        <authorList>
            <person name="Hidalgo-Ahumada C.A.P."/>
            <person name="Nobu M.K."/>
            <person name="Narihiro T."/>
            <person name="Tamaki H."/>
            <person name="Liu W.T."/>
            <person name="Kamagata Y."/>
            <person name="Stams A.J.M."/>
            <person name="Imachi H."/>
            <person name="Sousa D.Z."/>
        </authorList>
    </citation>
    <scope>NUCLEOTIDE SEQUENCE [LARGE SCALE GENOMIC DNA]</scope>
    <source>
        <strain evidence="1 2">HH</strain>
    </source>
</reference>
<dbReference type="AlphaFoldDB" id="A0A4Y7R700"/>
<protein>
    <submittedName>
        <fullName evidence="1">Uncharacterized protein</fullName>
    </submittedName>
</protein>